<dbReference type="Gene3D" id="1.10.10.10">
    <property type="entry name" value="Winged helix-like DNA-binding domain superfamily/Winged helix DNA-binding domain"/>
    <property type="match status" value="1"/>
</dbReference>
<dbReference type="Pfam" id="PF04542">
    <property type="entry name" value="Sigma70_r2"/>
    <property type="match status" value="1"/>
</dbReference>
<gene>
    <name evidence="7" type="ORF">DS031_14060</name>
</gene>
<organism evidence="7 8">
    <name type="scientific">Bacillus taeanensis</name>
    <dbReference type="NCBI Taxonomy" id="273032"/>
    <lineage>
        <taxon>Bacteria</taxon>
        <taxon>Bacillati</taxon>
        <taxon>Bacillota</taxon>
        <taxon>Bacilli</taxon>
        <taxon>Bacillales</taxon>
        <taxon>Bacillaceae</taxon>
        <taxon>Bacillus</taxon>
    </lineage>
</organism>
<evidence type="ECO:0000259" key="5">
    <source>
        <dbReference type="Pfam" id="PF04542"/>
    </source>
</evidence>
<protein>
    <submittedName>
        <fullName evidence="7">RNA polymerase subunit sigma-70</fullName>
    </submittedName>
</protein>
<keyword evidence="2" id="KW-0731">Sigma factor</keyword>
<dbReference type="PANTHER" id="PTHR30385:SF4">
    <property type="entry name" value="RNA POLYMERASE SIGMA-E FACTOR"/>
    <property type="match status" value="1"/>
</dbReference>
<dbReference type="EMBL" id="QOCW01000015">
    <property type="protein sequence ID" value="RBW68859.1"/>
    <property type="molecule type" value="Genomic_DNA"/>
</dbReference>
<evidence type="ECO:0000313" key="8">
    <source>
        <dbReference type="Proteomes" id="UP000253314"/>
    </source>
</evidence>
<dbReference type="GO" id="GO:0003677">
    <property type="term" value="F:DNA binding"/>
    <property type="evidence" value="ECO:0007669"/>
    <property type="project" value="UniProtKB-KW"/>
</dbReference>
<name>A0A366XVT5_9BACI</name>
<dbReference type="Gene3D" id="1.10.1740.10">
    <property type="match status" value="1"/>
</dbReference>
<evidence type="ECO:0000256" key="1">
    <source>
        <dbReference type="ARBA" id="ARBA00023015"/>
    </source>
</evidence>
<dbReference type="PANTHER" id="PTHR30385">
    <property type="entry name" value="SIGMA FACTOR F FLAGELLAR"/>
    <property type="match status" value="1"/>
</dbReference>
<evidence type="ECO:0000313" key="7">
    <source>
        <dbReference type="EMBL" id="RBW68859.1"/>
    </source>
</evidence>
<dbReference type="InterPro" id="IPR013249">
    <property type="entry name" value="RNA_pol_sigma70_r4_t2"/>
</dbReference>
<evidence type="ECO:0000256" key="4">
    <source>
        <dbReference type="ARBA" id="ARBA00023163"/>
    </source>
</evidence>
<evidence type="ECO:0000259" key="6">
    <source>
        <dbReference type="Pfam" id="PF08281"/>
    </source>
</evidence>
<keyword evidence="4" id="KW-0804">Transcription</keyword>
<evidence type="ECO:0000256" key="3">
    <source>
        <dbReference type="ARBA" id="ARBA00023125"/>
    </source>
</evidence>
<keyword evidence="3" id="KW-0238">DNA-binding</keyword>
<dbReference type="NCBIfam" id="NF005248">
    <property type="entry name" value="PRK06759.1"/>
    <property type="match status" value="1"/>
</dbReference>
<dbReference type="SUPFAM" id="SSF88946">
    <property type="entry name" value="Sigma2 domain of RNA polymerase sigma factors"/>
    <property type="match status" value="1"/>
</dbReference>
<keyword evidence="8" id="KW-1185">Reference proteome</keyword>
<dbReference type="GO" id="GO:0006352">
    <property type="term" value="P:DNA-templated transcription initiation"/>
    <property type="evidence" value="ECO:0007669"/>
    <property type="project" value="InterPro"/>
</dbReference>
<dbReference type="Pfam" id="PF08281">
    <property type="entry name" value="Sigma70_r4_2"/>
    <property type="match status" value="1"/>
</dbReference>
<feature type="domain" description="RNA polymerase sigma-70 region 2" evidence="5">
    <location>
        <begin position="13"/>
        <end position="79"/>
    </location>
</feature>
<dbReference type="InterPro" id="IPR014284">
    <property type="entry name" value="RNA_pol_sigma-70_dom"/>
</dbReference>
<dbReference type="GO" id="GO:0016987">
    <property type="term" value="F:sigma factor activity"/>
    <property type="evidence" value="ECO:0007669"/>
    <property type="project" value="UniProtKB-KW"/>
</dbReference>
<keyword evidence="1" id="KW-0805">Transcription regulation</keyword>
<reference evidence="7 8" key="1">
    <citation type="submission" date="2018-07" db="EMBL/GenBank/DDBJ databases">
        <title>Lottiidibacillus patelloidae gen. nov., sp. nov., isolated from the intestinal tract of a marine limpet and the reclassification of B. taeanensis BH030017T, B. algicola KMM 3737T and B. hwajinpoensis SW-72T as genus Lottiidibacillus.</title>
        <authorList>
            <person name="Liu R."/>
            <person name="Huang Z."/>
        </authorList>
    </citation>
    <scope>NUCLEOTIDE SEQUENCE [LARGE SCALE GENOMIC DNA]</scope>
    <source>
        <strain evidence="7 8">BH030017</strain>
    </source>
</reference>
<feature type="domain" description="RNA polymerase sigma factor 70 region 4 type 2" evidence="6">
    <location>
        <begin position="109"/>
        <end position="160"/>
    </location>
</feature>
<dbReference type="SUPFAM" id="SSF88659">
    <property type="entry name" value="Sigma3 and sigma4 domains of RNA polymerase sigma factors"/>
    <property type="match status" value="1"/>
</dbReference>
<dbReference type="InterPro" id="IPR013325">
    <property type="entry name" value="RNA_pol_sigma_r2"/>
</dbReference>
<dbReference type="Proteomes" id="UP000253314">
    <property type="component" value="Unassembled WGS sequence"/>
</dbReference>
<accession>A0A366XVT5</accession>
<dbReference type="InterPro" id="IPR013324">
    <property type="entry name" value="RNA_pol_sigma_r3/r4-like"/>
</dbReference>
<dbReference type="InterPro" id="IPR007627">
    <property type="entry name" value="RNA_pol_sigma70_r2"/>
</dbReference>
<comment type="caution">
    <text evidence="7">The sequence shown here is derived from an EMBL/GenBank/DDBJ whole genome shotgun (WGS) entry which is preliminary data.</text>
</comment>
<dbReference type="OrthoDB" id="9783788at2"/>
<dbReference type="AlphaFoldDB" id="A0A366XVT5"/>
<proteinExistence type="predicted"/>
<sequence>MHMNRNNCSFEKLVNAYEPMIKKQIRSLNIHSNHDTYYQLGLIGLWEAYERFDPEKGKFSTFAITTVRGKMLSELKKDTKYLEHHHVEDYTTSLTAVDEQALIPLENEIIEAYLTGLNQGERKWVQLGILNGMKIKEIAAQEGTPYETVKSWRKSALRKMRENAVREAQLF</sequence>
<evidence type="ECO:0000256" key="2">
    <source>
        <dbReference type="ARBA" id="ARBA00023082"/>
    </source>
</evidence>
<dbReference type="NCBIfam" id="TIGR02937">
    <property type="entry name" value="sigma70-ECF"/>
    <property type="match status" value="1"/>
</dbReference>
<dbReference type="InterPro" id="IPR036388">
    <property type="entry name" value="WH-like_DNA-bd_sf"/>
</dbReference>